<dbReference type="EMBL" id="AY130970">
    <property type="protein sequence ID" value="AAN05779.1"/>
    <property type="molecule type" value="Genomic_DNA"/>
</dbReference>
<dbReference type="AlphaFoldDB" id="Q8GE79"/>
<evidence type="ECO:0000313" key="1">
    <source>
        <dbReference type="EMBL" id="AAN05779.1"/>
    </source>
</evidence>
<reference evidence="1" key="1">
    <citation type="journal article" date="2003" name="Vet. Microbiol.">
        <title>Characterization of genetic differences between Mycobacterium avium subsp. avium strains of diverse virulence with a focus on the glycopeptidolipid biosynthesis cluster.</title>
        <authorList>
            <person name="Krzywinska E."/>
            <person name="Schorey J.S."/>
        </authorList>
    </citation>
    <scope>NUCLEOTIDE SEQUENCE</scope>
    <source>
        <strain evidence="1">A5</strain>
    </source>
</reference>
<name>Q8GE79_MYCAV</name>
<organism evidence="1">
    <name type="scientific">Mycobacterium avium</name>
    <dbReference type="NCBI Taxonomy" id="1764"/>
    <lineage>
        <taxon>Bacteria</taxon>
        <taxon>Bacillati</taxon>
        <taxon>Actinomycetota</taxon>
        <taxon>Actinomycetes</taxon>
        <taxon>Mycobacteriales</taxon>
        <taxon>Mycobacteriaceae</taxon>
        <taxon>Mycobacterium</taxon>
        <taxon>Mycobacterium avium complex (MAC)</taxon>
    </lineage>
</organism>
<sequence length="87" mass="10021">MGWTTKYDYAHKYAVSNLIGVSGHVYLHWAWGEELFAHVHNDTQDEYVLDTRYLNDHNVAKLPLAPTEYAALYTRCITARPAFKYGA</sequence>
<protein>
    <submittedName>
        <fullName evidence="1">Uncharacterized protein</fullName>
    </submittedName>
</protein>
<accession>Q8GE79</accession>
<proteinExistence type="predicted"/>